<sequence length="51" mass="5914">MYFISKVANGWMIYIGVNSSIGKYRNSSKVNIVNFLVRIHLSFCKLNIFNI</sequence>
<reference evidence="1 2" key="1">
    <citation type="submission" date="2016-09" db="EMBL/GenBank/DDBJ databases">
        <authorList>
            <person name="Capua I."/>
            <person name="De Benedictis P."/>
            <person name="Joannis T."/>
            <person name="Lombin L.H."/>
            <person name="Cattoli G."/>
        </authorList>
    </citation>
    <scope>NUCLEOTIDE SEQUENCE [LARGE SCALE GENOMIC DNA]</scope>
    <source>
        <strain evidence="1 2">UB20</strain>
    </source>
</reference>
<dbReference type="AlphaFoldDB" id="A0A1D3UBX1"/>
<accession>A0A1D3UBX1</accession>
<proteinExistence type="predicted"/>
<protein>
    <submittedName>
        <fullName evidence="1">Uncharacterized protein</fullName>
    </submittedName>
</protein>
<name>A0A1D3UBX1_TANFO</name>
<evidence type="ECO:0000313" key="1">
    <source>
        <dbReference type="EMBL" id="SCQ17633.1"/>
    </source>
</evidence>
<dbReference type="Proteomes" id="UP000182057">
    <property type="component" value="Unassembled WGS sequence"/>
</dbReference>
<evidence type="ECO:0000313" key="2">
    <source>
        <dbReference type="Proteomes" id="UP000182057"/>
    </source>
</evidence>
<dbReference type="EMBL" id="FMMM01000007">
    <property type="protein sequence ID" value="SCQ17633.1"/>
    <property type="molecule type" value="Genomic_DNA"/>
</dbReference>
<organism evidence="1 2">
    <name type="scientific">Tannerella forsythia</name>
    <name type="common">Bacteroides forsythus</name>
    <dbReference type="NCBI Taxonomy" id="28112"/>
    <lineage>
        <taxon>Bacteria</taxon>
        <taxon>Pseudomonadati</taxon>
        <taxon>Bacteroidota</taxon>
        <taxon>Bacteroidia</taxon>
        <taxon>Bacteroidales</taxon>
        <taxon>Tannerellaceae</taxon>
        <taxon>Tannerella</taxon>
    </lineage>
</organism>
<gene>
    <name evidence="1" type="ORF">TFUB20_00068</name>
</gene>